<dbReference type="Proteomes" id="UP001586593">
    <property type="component" value="Unassembled WGS sequence"/>
</dbReference>
<name>A0ABR3V196_9PEZI</name>
<dbReference type="EMBL" id="JAZHXJ010003121">
    <property type="protein sequence ID" value="KAL1835492.1"/>
    <property type="molecule type" value="Genomic_DNA"/>
</dbReference>
<evidence type="ECO:0000313" key="2">
    <source>
        <dbReference type="EMBL" id="KAL1835492.1"/>
    </source>
</evidence>
<feature type="region of interest" description="Disordered" evidence="1">
    <location>
        <begin position="153"/>
        <end position="174"/>
    </location>
</feature>
<protein>
    <submittedName>
        <fullName evidence="2">Uncharacterized protein</fullName>
    </submittedName>
</protein>
<keyword evidence="3" id="KW-1185">Reference proteome</keyword>
<comment type="caution">
    <text evidence="2">The sequence shown here is derived from an EMBL/GenBank/DDBJ whole genome shotgun (WGS) entry which is preliminary data.</text>
</comment>
<evidence type="ECO:0000313" key="3">
    <source>
        <dbReference type="Proteomes" id="UP001586593"/>
    </source>
</evidence>
<feature type="region of interest" description="Disordered" evidence="1">
    <location>
        <begin position="115"/>
        <end position="137"/>
    </location>
</feature>
<proteinExistence type="predicted"/>
<reference evidence="2 3" key="1">
    <citation type="journal article" date="2024" name="Commun. Biol.">
        <title>Comparative genomic analysis of thermophilic fungi reveals convergent evolutionary adaptations and gene losses.</title>
        <authorList>
            <person name="Steindorff A.S."/>
            <person name="Aguilar-Pontes M.V."/>
            <person name="Robinson A.J."/>
            <person name="Andreopoulos B."/>
            <person name="LaButti K."/>
            <person name="Kuo A."/>
            <person name="Mondo S."/>
            <person name="Riley R."/>
            <person name="Otillar R."/>
            <person name="Haridas S."/>
            <person name="Lipzen A."/>
            <person name="Grimwood J."/>
            <person name="Schmutz J."/>
            <person name="Clum A."/>
            <person name="Reid I.D."/>
            <person name="Moisan M.C."/>
            <person name="Butler G."/>
            <person name="Nguyen T.T.M."/>
            <person name="Dewar K."/>
            <person name="Conant G."/>
            <person name="Drula E."/>
            <person name="Henrissat B."/>
            <person name="Hansel C."/>
            <person name="Singer S."/>
            <person name="Hutchinson M.I."/>
            <person name="de Vries R.P."/>
            <person name="Natvig D.O."/>
            <person name="Powell A.J."/>
            <person name="Tsang A."/>
            <person name="Grigoriev I.V."/>
        </authorList>
    </citation>
    <scope>NUCLEOTIDE SEQUENCE [LARGE SCALE GENOMIC DNA]</scope>
    <source>
        <strain evidence="2 3">ATCC 24622</strain>
    </source>
</reference>
<gene>
    <name evidence="2" type="ORF">VTK73DRAFT_5609</name>
</gene>
<sequence length="174" mass="18435">MIRCEAVGSRNMRRMVPTSDGFLGRSISGNGAARRESLAKGMGHGAWGMGHVAFPWQKERGKEVPRRSIPSMSSGLFKSMRRMRPFDRASTRTLLATWAATKSAAMENCSCTLSTSKMGSAASPTPGRSSAAAKPLVPSKAMSSSPVAFLGSLTTSHDPLGGAPSWRRELCSSG</sequence>
<organism evidence="2 3">
    <name type="scientific">Phialemonium thermophilum</name>
    <dbReference type="NCBI Taxonomy" id="223376"/>
    <lineage>
        <taxon>Eukaryota</taxon>
        <taxon>Fungi</taxon>
        <taxon>Dikarya</taxon>
        <taxon>Ascomycota</taxon>
        <taxon>Pezizomycotina</taxon>
        <taxon>Sordariomycetes</taxon>
        <taxon>Sordariomycetidae</taxon>
        <taxon>Cephalothecales</taxon>
        <taxon>Cephalothecaceae</taxon>
        <taxon>Phialemonium</taxon>
    </lineage>
</organism>
<feature type="compositionally biased region" description="Polar residues" evidence="1">
    <location>
        <begin position="115"/>
        <end position="128"/>
    </location>
</feature>
<accession>A0ABR3V196</accession>
<evidence type="ECO:0000256" key="1">
    <source>
        <dbReference type="SAM" id="MobiDB-lite"/>
    </source>
</evidence>